<proteinExistence type="predicted"/>
<dbReference type="Gramene" id="OGLUM02G19190.1">
    <property type="protein sequence ID" value="OGLUM02G19190.1"/>
    <property type="gene ID" value="OGLUM02G19190"/>
</dbReference>
<reference evidence="2" key="2">
    <citation type="submission" date="2018-05" db="EMBL/GenBank/DDBJ databases">
        <title>OgluRS3 (Oryza glumaepatula Reference Sequence Version 3).</title>
        <authorList>
            <person name="Zhang J."/>
            <person name="Kudrna D."/>
            <person name="Lee S."/>
            <person name="Talag J."/>
            <person name="Welchert J."/>
            <person name="Wing R.A."/>
        </authorList>
    </citation>
    <scope>NUCLEOTIDE SEQUENCE [LARGE SCALE GENOMIC DNA]</scope>
</reference>
<dbReference type="STRING" id="40148.A0A0D9YT35"/>
<reference evidence="2" key="1">
    <citation type="submission" date="2015-04" db="UniProtKB">
        <authorList>
            <consortium name="EnsemblPlants"/>
        </authorList>
    </citation>
    <scope>IDENTIFICATION</scope>
</reference>
<feature type="compositionally biased region" description="Basic residues" evidence="1">
    <location>
        <begin position="96"/>
        <end position="106"/>
    </location>
</feature>
<protein>
    <submittedName>
        <fullName evidence="2">Uncharacterized protein</fullName>
    </submittedName>
</protein>
<accession>A0A0D9YT35</accession>
<dbReference type="Gene3D" id="3.30.200.20">
    <property type="entry name" value="Phosphorylase Kinase, domain 1"/>
    <property type="match status" value="1"/>
</dbReference>
<dbReference type="AlphaFoldDB" id="A0A0D9YT35"/>
<evidence type="ECO:0000313" key="3">
    <source>
        <dbReference type="Proteomes" id="UP000026961"/>
    </source>
</evidence>
<sequence>MFWTVSGATPPCPSGSCIETWVLDRVKREIVHTANHETTHWYPWLFVLWKACGALGVLTFLRRDFTLSARLRYKKVQAPAIPDDDTLLAHASGSKSKSRKSATRVRRPFQAHGVEAGAGGAPLLPEEPCTFQLRFWGDDNACQCESQLRKLCFGIVNVVTIKGSARERMQEQERRRRKRKRKKKRSYLLAIVVLCCWEAQEMRFGSGERDIGEWGTGDMTREIEIIFKNEHFRHASCDGVTKLSCHAIGSGMAKGAPCQSLPLTRLIGADVAGGGWACYAKLGGEHRHAISPGVKHKIAGLFALPRQQAGHGSSHLQDGRASTIAKRIKPAGVACHDRQGSVQRSEDTIADSLDRLFSSFTGDDVGMRSLKRIGRLRLGHWFSYKDMFRATNGFSDERLLGFGGFGRVYKIAVKMSLESSPYTHYCPLNGESFHLTCTCGIPAADDFNLSSFCIIDKPNIKPNDACYQHATSCSHHNSTHCPRSFRAATMGQYPAIHGKGTMKPDMRFCRFITY</sequence>
<keyword evidence="3" id="KW-1185">Reference proteome</keyword>
<evidence type="ECO:0000313" key="2">
    <source>
        <dbReference type="EnsemblPlants" id="OGLUM02G19190.1"/>
    </source>
</evidence>
<organism evidence="2">
    <name type="scientific">Oryza glumipatula</name>
    <dbReference type="NCBI Taxonomy" id="40148"/>
    <lineage>
        <taxon>Eukaryota</taxon>
        <taxon>Viridiplantae</taxon>
        <taxon>Streptophyta</taxon>
        <taxon>Embryophyta</taxon>
        <taxon>Tracheophyta</taxon>
        <taxon>Spermatophyta</taxon>
        <taxon>Magnoliopsida</taxon>
        <taxon>Liliopsida</taxon>
        <taxon>Poales</taxon>
        <taxon>Poaceae</taxon>
        <taxon>BOP clade</taxon>
        <taxon>Oryzoideae</taxon>
        <taxon>Oryzeae</taxon>
        <taxon>Oryzinae</taxon>
        <taxon>Oryza</taxon>
    </lineage>
</organism>
<dbReference type="HOGENOM" id="CLU_530395_0_0_1"/>
<dbReference type="EnsemblPlants" id="OGLUM02G19190.1">
    <property type="protein sequence ID" value="OGLUM02G19190.1"/>
    <property type="gene ID" value="OGLUM02G19190"/>
</dbReference>
<feature type="region of interest" description="Disordered" evidence="1">
    <location>
        <begin position="87"/>
        <end position="106"/>
    </location>
</feature>
<dbReference type="Proteomes" id="UP000026961">
    <property type="component" value="Chromosome 2"/>
</dbReference>
<name>A0A0D9YT35_9ORYZ</name>
<evidence type="ECO:0000256" key="1">
    <source>
        <dbReference type="SAM" id="MobiDB-lite"/>
    </source>
</evidence>